<feature type="compositionally biased region" description="Low complexity" evidence="1">
    <location>
        <begin position="121"/>
        <end position="132"/>
    </location>
</feature>
<evidence type="ECO:0000256" key="1">
    <source>
        <dbReference type="SAM" id="MobiDB-lite"/>
    </source>
</evidence>
<evidence type="ECO:0000313" key="2">
    <source>
        <dbReference type="EMBL" id="CAI9171242.1"/>
    </source>
</evidence>
<dbReference type="Proteomes" id="UP001176941">
    <property type="component" value="Chromosome 30"/>
</dbReference>
<reference evidence="2" key="1">
    <citation type="submission" date="2023-04" db="EMBL/GenBank/DDBJ databases">
        <authorList>
            <consortium name="ELIXIR-Norway"/>
        </authorList>
    </citation>
    <scope>NUCLEOTIDE SEQUENCE [LARGE SCALE GENOMIC DNA]</scope>
</reference>
<proteinExistence type="predicted"/>
<keyword evidence="3" id="KW-1185">Reference proteome</keyword>
<feature type="region of interest" description="Disordered" evidence="1">
    <location>
        <begin position="26"/>
        <end position="133"/>
    </location>
</feature>
<protein>
    <submittedName>
        <fullName evidence="2">Uncharacterized protein</fullName>
    </submittedName>
</protein>
<evidence type="ECO:0000313" key="3">
    <source>
        <dbReference type="Proteomes" id="UP001176941"/>
    </source>
</evidence>
<sequence length="415" mass="43922">MSLHHTPTIQPIILLKKDLITQPNCRVANAASRPSPRNGRGSAISQKTEKESDAPLGPLSPPLAPSIPESPGRAAPPRRASEPVASASAAAIPAPALAWPGTAGPRGQDTPRQVRGGGWLGNAWGSGRAADPGRGGGGVFCLTGGSRLLSARPPPHSGHSGLARPRGFYFCRRGRGPRALDPEPRTQTGVSPISEQLRLFITFLAPAGDGKAEEESWYQKDQVALLEGSQSACRLWQQTPGQEEGCCGGWPRSGVSVVSASFPGREGKGWGYRVESLPSLGTNASSEPPHFPSIVVFDAALLRGGGQHLRDLQSHTLAVIPKLDLNLWYRPWPWRAVFSSGSTLGLSSRLLALNEPGEKRASEGAFPFVWAGSQQPKNKLPESSLCELEALDMAVEEDGGNVGCPPRQSLPELEG</sequence>
<accession>A0ABN8ZBH8</accession>
<gene>
    <name evidence="2" type="ORF">MRATA1EN1_LOCUS20204</name>
</gene>
<feature type="compositionally biased region" description="Low complexity" evidence="1">
    <location>
        <begin position="66"/>
        <end position="100"/>
    </location>
</feature>
<dbReference type="EMBL" id="OX459966">
    <property type="protein sequence ID" value="CAI9171242.1"/>
    <property type="molecule type" value="Genomic_DNA"/>
</dbReference>
<name>A0ABN8ZBH8_RANTA</name>
<organism evidence="2 3">
    <name type="scientific">Rangifer tarandus platyrhynchus</name>
    <name type="common">Svalbard reindeer</name>
    <dbReference type="NCBI Taxonomy" id="3082113"/>
    <lineage>
        <taxon>Eukaryota</taxon>
        <taxon>Metazoa</taxon>
        <taxon>Chordata</taxon>
        <taxon>Craniata</taxon>
        <taxon>Vertebrata</taxon>
        <taxon>Euteleostomi</taxon>
        <taxon>Mammalia</taxon>
        <taxon>Eutheria</taxon>
        <taxon>Laurasiatheria</taxon>
        <taxon>Artiodactyla</taxon>
        <taxon>Ruminantia</taxon>
        <taxon>Pecora</taxon>
        <taxon>Cervidae</taxon>
        <taxon>Odocoileinae</taxon>
        <taxon>Rangifer</taxon>
    </lineage>
</organism>